<dbReference type="CDD" id="cd00009">
    <property type="entry name" value="AAA"/>
    <property type="match status" value="1"/>
</dbReference>
<dbReference type="InterPro" id="IPR003593">
    <property type="entry name" value="AAA+_ATPase"/>
</dbReference>
<gene>
    <name evidence="5" type="ORF">EZS27_007970</name>
</gene>
<dbReference type="EMBL" id="SNRY01000219">
    <property type="protein sequence ID" value="KAA6344417.1"/>
    <property type="molecule type" value="Genomic_DNA"/>
</dbReference>
<dbReference type="Pfam" id="PF01695">
    <property type="entry name" value="IstB_IS21"/>
    <property type="match status" value="1"/>
</dbReference>
<dbReference type="PANTHER" id="PTHR30050">
    <property type="entry name" value="CHROMOSOMAL REPLICATION INITIATOR PROTEIN DNAA"/>
    <property type="match status" value="1"/>
</dbReference>
<dbReference type="AlphaFoldDB" id="A0A5J4SEG3"/>
<dbReference type="InterPro" id="IPR002611">
    <property type="entry name" value="IstB_ATP-bd"/>
</dbReference>
<feature type="domain" description="AAA+ ATPase" evidence="4">
    <location>
        <begin position="65"/>
        <end position="196"/>
    </location>
</feature>
<proteinExistence type="inferred from homology"/>
<dbReference type="InterPro" id="IPR028350">
    <property type="entry name" value="DNAC/IstB-like"/>
</dbReference>
<sequence>MTLDQFVAWLVSSEWDDRQNRAVERAIKSASFRYKASVEAIDFSIERGLDKNLILRLAELGFIGEHKDLFITGSTGTGKSYLATAIGYQACHKGYKVLYANTSRLMGLLKMAKAKGTILQELKKIERIDLLILDDFGIQPFDTPARMNLLDVIEDRHGKKSTLITSQIPVEDWYDIIGEKTIADAVLDRIVHQAVRVELFGDSLRKTKSKRLFIFVNNP</sequence>
<dbReference type="InterPro" id="IPR047661">
    <property type="entry name" value="IstB"/>
</dbReference>
<evidence type="ECO:0000256" key="2">
    <source>
        <dbReference type="ARBA" id="ARBA00022741"/>
    </source>
</evidence>
<keyword evidence="3 5" id="KW-0067">ATP-binding</keyword>
<organism evidence="5">
    <name type="scientific">termite gut metagenome</name>
    <dbReference type="NCBI Taxonomy" id="433724"/>
    <lineage>
        <taxon>unclassified sequences</taxon>
        <taxon>metagenomes</taxon>
        <taxon>organismal metagenomes</taxon>
    </lineage>
</organism>
<name>A0A5J4SEG3_9ZZZZ</name>
<evidence type="ECO:0000256" key="1">
    <source>
        <dbReference type="ARBA" id="ARBA00008059"/>
    </source>
</evidence>
<comment type="caution">
    <text evidence="5">The sequence shown here is derived from an EMBL/GenBank/DDBJ whole genome shotgun (WGS) entry which is preliminary data.</text>
</comment>
<evidence type="ECO:0000313" key="5">
    <source>
        <dbReference type="EMBL" id="KAA6344417.1"/>
    </source>
</evidence>
<protein>
    <submittedName>
        <fullName evidence="5">Insertion sequence putative ATP-binding protein</fullName>
    </submittedName>
</protein>
<evidence type="ECO:0000259" key="4">
    <source>
        <dbReference type="SMART" id="SM00382"/>
    </source>
</evidence>
<dbReference type="PIRSF" id="PIRSF003073">
    <property type="entry name" value="DNAC_TnpB_IstB"/>
    <property type="match status" value="1"/>
</dbReference>
<dbReference type="GO" id="GO:0006260">
    <property type="term" value="P:DNA replication"/>
    <property type="evidence" value="ECO:0007669"/>
    <property type="project" value="TreeGrafter"/>
</dbReference>
<dbReference type="Gene3D" id="3.40.50.300">
    <property type="entry name" value="P-loop containing nucleotide triphosphate hydrolases"/>
    <property type="match status" value="1"/>
</dbReference>
<dbReference type="SMART" id="SM00382">
    <property type="entry name" value="AAA"/>
    <property type="match status" value="1"/>
</dbReference>
<dbReference type="NCBIfam" id="NF038214">
    <property type="entry name" value="IS21_help_AAA"/>
    <property type="match status" value="1"/>
</dbReference>
<dbReference type="SUPFAM" id="SSF52540">
    <property type="entry name" value="P-loop containing nucleoside triphosphate hydrolases"/>
    <property type="match status" value="1"/>
</dbReference>
<dbReference type="InterPro" id="IPR027417">
    <property type="entry name" value="P-loop_NTPase"/>
</dbReference>
<dbReference type="GO" id="GO:0005524">
    <property type="term" value="F:ATP binding"/>
    <property type="evidence" value="ECO:0007669"/>
    <property type="project" value="UniProtKB-KW"/>
</dbReference>
<dbReference type="PANTHER" id="PTHR30050:SF4">
    <property type="entry name" value="ATP-BINDING PROTEIN RV3427C IN INSERTION SEQUENCE-RELATED"/>
    <property type="match status" value="1"/>
</dbReference>
<comment type="similarity">
    <text evidence="1">Belongs to the IS21/IS1162 putative ATP-binding protein family.</text>
</comment>
<keyword evidence="2" id="KW-0547">Nucleotide-binding</keyword>
<evidence type="ECO:0000256" key="3">
    <source>
        <dbReference type="ARBA" id="ARBA00022840"/>
    </source>
</evidence>
<reference evidence="5" key="1">
    <citation type="submission" date="2019-03" db="EMBL/GenBank/DDBJ databases">
        <title>Single cell metagenomics reveals metabolic interactions within the superorganism composed of flagellate Streblomastix strix and complex community of Bacteroidetes bacteria on its surface.</title>
        <authorList>
            <person name="Treitli S.C."/>
            <person name="Kolisko M."/>
            <person name="Husnik F."/>
            <person name="Keeling P."/>
            <person name="Hampl V."/>
        </authorList>
    </citation>
    <scope>NUCLEOTIDE SEQUENCE</scope>
    <source>
        <strain evidence="5">STM</strain>
    </source>
</reference>
<accession>A0A5J4SEG3</accession>